<evidence type="ECO:0000313" key="3">
    <source>
        <dbReference type="Proteomes" id="UP001189429"/>
    </source>
</evidence>
<keyword evidence="3" id="KW-1185">Reference proteome</keyword>
<dbReference type="PANTHER" id="PTHR21704:SF18">
    <property type="entry name" value="NIPPED-B-LIKE PROTEIN"/>
    <property type="match status" value="1"/>
</dbReference>
<comment type="caution">
    <text evidence="2">The sequence shown here is derived from an EMBL/GenBank/DDBJ whole genome shotgun (WGS) entry which is preliminary data.</text>
</comment>
<protein>
    <recommendedName>
        <fullName evidence="4">Sister chromatid cohesion protein</fullName>
    </recommendedName>
</protein>
<reference evidence="2" key="1">
    <citation type="submission" date="2023-10" db="EMBL/GenBank/DDBJ databases">
        <authorList>
            <person name="Chen Y."/>
            <person name="Shah S."/>
            <person name="Dougan E. K."/>
            <person name="Thang M."/>
            <person name="Chan C."/>
        </authorList>
    </citation>
    <scope>NUCLEOTIDE SEQUENCE [LARGE SCALE GENOMIC DNA]</scope>
</reference>
<evidence type="ECO:0008006" key="4">
    <source>
        <dbReference type="Google" id="ProtNLM"/>
    </source>
</evidence>
<dbReference type="InterPro" id="IPR011989">
    <property type="entry name" value="ARM-like"/>
</dbReference>
<dbReference type="InterPro" id="IPR016024">
    <property type="entry name" value="ARM-type_fold"/>
</dbReference>
<dbReference type="PANTHER" id="PTHR21704">
    <property type="entry name" value="NIPPED-B-LIKE PROTEIN DELANGIN SCC2-RELATED"/>
    <property type="match status" value="1"/>
</dbReference>
<dbReference type="InterPro" id="IPR026003">
    <property type="entry name" value="Cohesin_HEAT"/>
</dbReference>
<gene>
    <name evidence="2" type="ORF">PCOR1329_LOCUS77355</name>
</gene>
<dbReference type="SUPFAM" id="SSF48371">
    <property type="entry name" value="ARM repeat"/>
    <property type="match status" value="1"/>
</dbReference>
<proteinExistence type="predicted"/>
<organism evidence="2 3">
    <name type="scientific">Prorocentrum cordatum</name>
    <dbReference type="NCBI Taxonomy" id="2364126"/>
    <lineage>
        <taxon>Eukaryota</taxon>
        <taxon>Sar</taxon>
        <taxon>Alveolata</taxon>
        <taxon>Dinophyceae</taxon>
        <taxon>Prorocentrales</taxon>
        <taxon>Prorocentraceae</taxon>
        <taxon>Prorocentrum</taxon>
    </lineage>
</organism>
<feature type="region of interest" description="Disordered" evidence="1">
    <location>
        <begin position="34"/>
        <end position="68"/>
    </location>
</feature>
<accession>A0ABN9XJF0</accession>
<feature type="region of interest" description="Disordered" evidence="1">
    <location>
        <begin position="949"/>
        <end position="971"/>
    </location>
</feature>
<evidence type="ECO:0000313" key="2">
    <source>
        <dbReference type="EMBL" id="CAK0899937.1"/>
    </source>
</evidence>
<feature type="non-terminal residue" evidence="2">
    <location>
        <position position="1100"/>
    </location>
</feature>
<dbReference type="InterPro" id="IPR033031">
    <property type="entry name" value="Scc2/Nipped-B"/>
</dbReference>
<sequence>SQREPQGCRWGRRRGLPLGGAAVMRMRRLAPLHADAGAQAARAASGTETRTDTREPPPAPGAVPGADAAARDVSGILQDDLPLAVDTFLQAASEIETAEALATPAAASRALGPSARLDQTARRLRDASWRCPLGADAAECLAAVMSPVLPELQRVVTLVGGVDARSLRESGAAAVLLSAATLGLRMSALYCALASCLGAPVALIVEEIGIAIVRCLKHCVREVVAPLFGAAEGGRRGGGAQAAQRAEAASEADQCSNAELFSAAADAMHGLHEFLSRHSLGDDQLHQLIHMAVGVFFFQEPCFRLCAEAEELLCTIFGRREDLRSSVVSELLQMVPKLPSGRRARRFQLPVSDDSPDSGLSVWTHLLLRLTQCTCLPLREPLGATTEPDLAVVLGRRSAAQMAIVQLTSGLIHRLLLTRSRDDEVRAVLDELVDELLLVAYKPPWPGAPALLRTLTQQLIGIVQPEKKKVSTDALAREYALKLMSKVLTRLWHHHVEAEKACIRLPAWTTPPEQVPRDERLMQHIALRVSMEDGREMPWTAAAKAVRAWDAELLLSTTDEDQSGLCSFTDDIVFRYLVMAHLEDERSVPARCPPVERGGSVSLSACVLPAGHPIHAWSFLVCDWAEASARAHRQRSAELGDDPRKAGKAKSKVGQDSALERFLACGWVSRTLLSGEGSSWRSAGGRRVLMPFAVYKAYRQLRDAEFEGLRKAALDCIVVQANGPAASMRKSAVRALSDVIDIDGAVLSMKPVEETIDMRLRDESAWVRQVSLDVLGRTLEAGMEPAVQEGAAPPVLRGEDSRTASVSAMLLRFHKTVRGRVHDTSVLVRRQASKILSAFVLNHPGHPDVIEVALDLLRRCSDSEALRNLVLGTFELLWFMEEEPTRGAALQLARVVDASRGAESGRGDVLGELLRRFRKNIGARKASKGYEFAIRRWTTLLLNEFVHTHGGPADGQQDRPKKKLRIKTTSSDGKLGEAEERWVQRRSLLSTLEAFAATQPRELAVHLRPLSVYLALEDGSSNEERWVATKVCRILTAVLPHTAEKRGLMDHRQVQQDLQALIRNQPSTGVHEAVCCLCQVIKYVTGDLGQLLSHLNAAVP</sequence>
<dbReference type="EMBL" id="CAUYUJ010020698">
    <property type="protein sequence ID" value="CAK0899937.1"/>
    <property type="molecule type" value="Genomic_DNA"/>
</dbReference>
<dbReference type="Pfam" id="PF12765">
    <property type="entry name" value="Cohesin_HEAT"/>
    <property type="match status" value="1"/>
</dbReference>
<evidence type="ECO:0000256" key="1">
    <source>
        <dbReference type="SAM" id="MobiDB-lite"/>
    </source>
</evidence>
<dbReference type="Proteomes" id="UP001189429">
    <property type="component" value="Unassembled WGS sequence"/>
</dbReference>
<dbReference type="Gene3D" id="1.25.10.10">
    <property type="entry name" value="Leucine-rich Repeat Variant"/>
    <property type="match status" value="1"/>
</dbReference>
<feature type="compositionally biased region" description="Low complexity" evidence="1">
    <location>
        <begin position="34"/>
        <end position="48"/>
    </location>
</feature>
<name>A0ABN9XJF0_9DINO</name>
<feature type="non-terminal residue" evidence="2">
    <location>
        <position position="1"/>
    </location>
</feature>